<keyword evidence="3" id="KW-1185">Reference proteome</keyword>
<organism evidence="2 3">
    <name type="scientific">Monascus purpureus</name>
    <name type="common">Red mold</name>
    <name type="synonym">Monascus anka</name>
    <dbReference type="NCBI Taxonomy" id="5098"/>
    <lineage>
        <taxon>Eukaryota</taxon>
        <taxon>Fungi</taxon>
        <taxon>Dikarya</taxon>
        <taxon>Ascomycota</taxon>
        <taxon>Pezizomycotina</taxon>
        <taxon>Eurotiomycetes</taxon>
        <taxon>Eurotiomycetidae</taxon>
        <taxon>Eurotiales</taxon>
        <taxon>Aspergillaceae</taxon>
        <taxon>Monascus</taxon>
    </lineage>
</organism>
<gene>
    <name evidence="2" type="ORF">MPDQ_003480</name>
</gene>
<protein>
    <submittedName>
        <fullName evidence="2">Uncharacterized protein</fullName>
    </submittedName>
</protein>
<sequence length="361" mass="38530">MCPMLLSRLSDGPALVLSHPQEHAFVQFPSYQPRLDTASGGVHGNHSSFANGFSSSLASSSWRQASPSFPIGANPSKKRSRAEAGFDVTDAPAFPVPPPMSHTNGQAVHGDEMVVEDAPTGFAASVSRQVKNTNASSPWTGLPCQKSQRLNTPVLDDNSPSSTRPRLQPDSTDNEHLASGNRSGPLSPQEPLVDDATRLLGISWQRVESGGDRAAAMRGWKKYIDNQFSSYLWDSQILMKNRALDTYLVAAHPMVAGTSASSLSFYLFSEDLSQARLVGSTWGDSLKNLTSVPIVFEGTEVLRAAGKSSDHESKNASVLYSNPMDNTLPLLRTHSVQPVSCGGDAGLNGGIAMGMGMEIDS</sequence>
<feature type="region of interest" description="Disordered" evidence="1">
    <location>
        <begin position="133"/>
        <end position="192"/>
    </location>
</feature>
<dbReference type="AlphaFoldDB" id="A0A507R2E3"/>
<dbReference type="OrthoDB" id="5359669at2759"/>
<dbReference type="EMBL" id="VIFY01000022">
    <property type="protein sequence ID" value="TQB75227.1"/>
    <property type="molecule type" value="Genomic_DNA"/>
</dbReference>
<evidence type="ECO:0000313" key="2">
    <source>
        <dbReference type="EMBL" id="TQB75227.1"/>
    </source>
</evidence>
<feature type="compositionally biased region" description="Polar residues" evidence="1">
    <location>
        <begin position="158"/>
        <end position="171"/>
    </location>
</feature>
<comment type="caution">
    <text evidence="2">The sequence shown here is derived from an EMBL/GenBank/DDBJ whole genome shotgun (WGS) entry which is preliminary data.</text>
</comment>
<feature type="region of interest" description="Disordered" evidence="1">
    <location>
        <begin position="64"/>
        <end position="84"/>
    </location>
</feature>
<reference evidence="2 3" key="1">
    <citation type="submission" date="2019-06" db="EMBL/GenBank/DDBJ databases">
        <title>Wine fermentation using esterase from Monascus purpureus.</title>
        <authorList>
            <person name="Geng C."/>
            <person name="Zhang Y."/>
        </authorList>
    </citation>
    <scope>NUCLEOTIDE SEQUENCE [LARGE SCALE GENOMIC DNA]</scope>
    <source>
        <strain evidence="2">HQ1</strain>
    </source>
</reference>
<evidence type="ECO:0000313" key="3">
    <source>
        <dbReference type="Proteomes" id="UP000319663"/>
    </source>
</evidence>
<evidence type="ECO:0000256" key="1">
    <source>
        <dbReference type="SAM" id="MobiDB-lite"/>
    </source>
</evidence>
<proteinExistence type="predicted"/>
<feature type="compositionally biased region" description="Polar residues" evidence="1">
    <location>
        <begin position="133"/>
        <end position="151"/>
    </location>
</feature>
<name>A0A507R2E3_MONPU</name>
<dbReference type="Proteomes" id="UP000319663">
    <property type="component" value="Unassembled WGS sequence"/>
</dbReference>
<dbReference type="STRING" id="5098.A0A507R2E3"/>
<accession>A0A507R2E3</accession>